<dbReference type="EMBL" id="AP024355">
    <property type="protein sequence ID" value="BCR03699.1"/>
    <property type="molecule type" value="Genomic_DNA"/>
</dbReference>
<sequence>MEKPVVHFGVIPRYNPMVMYRNYQPIMDYLSEHTPFRFELKLSRSYADAIRMLREGQTQVASLGDVTFAEAFREFGVIPLVKPLNNLGEAFYQSIIIVRQDSPIQTLEDLKGHTFAFGNIHSTSGNLIPRHYLFRRGISLFDLESFENLDTHDKVVKAVLKGKVAAGAVKDVVAYQYQFHGLRFLANIGPIPSVPIVVRHDTPPAVVEALRTALLAINRKSPEQIKEMRGWDPEFRNGFTEAQTSDYRIIFEMLDSIDEGCGARCH</sequence>
<dbReference type="InterPro" id="IPR005770">
    <property type="entry name" value="PhnD"/>
</dbReference>
<dbReference type="Proteomes" id="UP001319827">
    <property type="component" value="Chromosome"/>
</dbReference>
<accession>A0ABM8HTA4</accession>
<evidence type="ECO:0000256" key="1">
    <source>
        <dbReference type="ARBA" id="ARBA00007162"/>
    </source>
</evidence>
<name>A0ABM8HTA4_9BACT</name>
<evidence type="ECO:0000313" key="3">
    <source>
        <dbReference type="EMBL" id="BCR03699.1"/>
    </source>
</evidence>
<dbReference type="Gene3D" id="3.40.190.10">
    <property type="entry name" value="Periplasmic binding protein-like II"/>
    <property type="match status" value="2"/>
</dbReference>
<dbReference type="NCBIfam" id="TIGR01098">
    <property type="entry name" value="3A0109s03R"/>
    <property type="match status" value="1"/>
</dbReference>
<keyword evidence="2" id="KW-0732">Signal</keyword>
<keyword evidence="4" id="KW-1185">Reference proteome</keyword>
<evidence type="ECO:0008006" key="5">
    <source>
        <dbReference type="Google" id="ProtNLM"/>
    </source>
</evidence>
<evidence type="ECO:0000313" key="4">
    <source>
        <dbReference type="Proteomes" id="UP001319827"/>
    </source>
</evidence>
<dbReference type="SUPFAM" id="SSF53850">
    <property type="entry name" value="Periplasmic binding protein-like II"/>
    <property type="match status" value="1"/>
</dbReference>
<gene>
    <name evidence="3" type="ORF">DESUT3_07680</name>
</gene>
<organism evidence="3 4">
    <name type="scientific">Desulfuromonas versatilis</name>
    <dbReference type="NCBI Taxonomy" id="2802975"/>
    <lineage>
        <taxon>Bacteria</taxon>
        <taxon>Pseudomonadati</taxon>
        <taxon>Thermodesulfobacteriota</taxon>
        <taxon>Desulfuromonadia</taxon>
        <taxon>Desulfuromonadales</taxon>
        <taxon>Desulfuromonadaceae</taxon>
        <taxon>Desulfuromonas</taxon>
    </lineage>
</organism>
<evidence type="ECO:0000256" key="2">
    <source>
        <dbReference type="ARBA" id="ARBA00022729"/>
    </source>
</evidence>
<dbReference type="PANTHER" id="PTHR35841">
    <property type="entry name" value="PHOSPHONATES-BINDING PERIPLASMIC PROTEIN"/>
    <property type="match status" value="1"/>
</dbReference>
<dbReference type="Pfam" id="PF12974">
    <property type="entry name" value="Phosphonate-bd"/>
    <property type="match status" value="1"/>
</dbReference>
<dbReference type="PANTHER" id="PTHR35841:SF1">
    <property type="entry name" value="PHOSPHONATES-BINDING PERIPLASMIC PROTEIN"/>
    <property type="match status" value="1"/>
</dbReference>
<proteinExistence type="inferred from homology"/>
<comment type="similarity">
    <text evidence="1">Belongs to the phosphate/phosphite/phosphonate binding protein family.</text>
</comment>
<reference evidence="3 4" key="2">
    <citation type="journal article" date="2021" name="Int. J. Syst. Evol. Microbiol.">
        <title>Isolation and Polyphasic Characterization of Desulfuromonas versatilis sp. Nov., an Electrogenic Bacteria Capable of Versatile Metabolism Isolated from a Graphene Oxide-Reducing Enrichment Culture.</title>
        <authorList>
            <person name="Xie L."/>
            <person name="Yoshida N."/>
            <person name="Ishii S."/>
            <person name="Meng L."/>
        </authorList>
    </citation>
    <scope>NUCLEOTIDE SEQUENCE [LARGE SCALE GENOMIC DNA]</scope>
    <source>
        <strain evidence="3 4">NIT-T3</strain>
    </source>
</reference>
<reference evidence="3 4" key="1">
    <citation type="journal article" date="2016" name="C (Basel)">
        <title>Selective Growth of and Electricity Production by Marine Exoelectrogenic Bacteria in Self-Aggregated Hydrogel of Microbially Reduced Graphene Oxide.</title>
        <authorList>
            <person name="Yoshida N."/>
            <person name="Goto Y."/>
            <person name="Miyata Y."/>
        </authorList>
    </citation>
    <scope>NUCLEOTIDE SEQUENCE [LARGE SCALE GENOMIC DNA]</scope>
    <source>
        <strain evidence="3 4">NIT-T3</strain>
    </source>
</reference>
<protein>
    <recommendedName>
        <fullName evidence="5">Phosphonate transport system substrate-binding protein</fullName>
    </recommendedName>
</protein>